<sequence length="69" mass="7704">MTITRTSRLWVAHGPVGAVGSIREVDGQYEVRMVGADRAVGTYPQLEIAKRALHAHLKPGAERPEFRRH</sequence>
<evidence type="ECO:0000313" key="1">
    <source>
        <dbReference type="EMBL" id="QGU26640.1"/>
    </source>
</evidence>
<dbReference type="GO" id="GO:0008168">
    <property type="term" value="F:methyltransferase activity"/>
    <property type="evidence" value="ECO:0007669"/>
    <property type="project" value="UniProtKB-KW"/>
</dbReference>
<proteinExistence type="predicted"/>
<dbReference type="AlphaFoldDB" id="A0A6I6E273"/>
<name>A0A6I6E273_9MICO</name>
<evidence type="ECO:0000313" key="2">
    <source>
        <dbReference type="Proteomes" id="UP000422989"/>
    </source>
</evidence>
<keyword evidence="2" id="KW-1185">Reference proteome</keyword>
<dbReference type="OrthoDB" id="5121090at2"/>
<gene>
    <name evidence="1" type="ORF">D7D94_02360</name>
</gene>
<keyword evidence="1" id="KW-0489">Methyltransferase</keyword>
<protein>
    <submittedName>
        <fullName evidence="1">Methyltransferase</fullName>
    </submittedName>
</protein>
<keyword evidence="1" id="KW-0808">Transferase</keyword>
<dbReference type="Proteomes" id="UP000422989">
    <property type="component" value="Chromosome"/>
</dbReference>
<reference evidence="1 2" key="1">
    <citation type="submission" date="2018-09" db="EMBL/GenBank/DDBJ databases">
        <title>Whole genome sequencing of Microbacterium oryzae strain MB-10T.</title>
        <authorList>
            <person name="Das S.K."/>
        </authorList>
    </citation>
    <scope>NUCLEOTIDE SEQUENCE [LARGE SCALE GENOMIC DNA]</scope>
    <source>
        <strain evidence="1 2">MB-10</strain>
    </source>
</reference>
<dbReference type="GO" id="GO:0032259">
    <property type="term" value="P:methylation"/>
    <property type="evidence" value="ECO:0007669"/>
    <property type="project" value="UniProtKB-KW"/>
</dbReference>
<accession>A0A6I6E273</accession>
<dbReference type="EMBL" id="CP032550">
    <property type="protein sequence ID" value="QGU26640.1"/>
    <property type="molecule type" value="Genomic_DNA"/>
</dbReference>
<dbReference type="KEGG" id="moj:D7D94_02360"/>
<dbReference type="RefSeq" id="WP_156241040.1">
    <property type="nucleotide sequence ID" value="NZ_BAAAZL010000002.1"/>
</dbReference>
<organism evidence="1 2">
    <name type="scientific">Microbacterium oryzae</name>
    <dbReference type="NCBI Taxonomy" id="743009"/>
    <lineage>
        <taxon>Bacteria</taxon>
        <taxon>Bacillati</taxon>
        <taxon>Actinomycetota</taxon>
        <taxon>Actinomycetes</taxon>
        <taxon>Micrococcales</taxon>
        <taxon>Microbacteriaceae</taxon>
        <taxon>Microbacterium</taxon>
    </lineage>
</organism>